<dbReference type="Pfam" id="PF13537">
    <property type="entry name" value="GATase_7"/>
    <property type="match status" value="1"/>
</dbReference>
<dbReference type="Pfam" id="PF00733">
    <property type="entry name" value="Asn_synthase"/>
    <property type="match status" value="1"/>
</dbReference>
<dbReference type="RefSeq" id="WP_116524010.1">
    <property type="nucleotide sequence ID" value="NZ_QRDX01000004.1"/>
</dbReference>
<sequence>MCGFLTEFSFNNHAVTDSTVFEQLLQLSQHRGPDNTTINTQQNYRLGFNRLAILDLSAQGNQPKFSPSQRYHVVFNGEIYNYKALKDQYQLTNLNSSSDTEVLIHLLDILGVEDTLKALNGMFAMVIMDTVSQTLYLARDFAGIKPLFYGVSKNGVVAASQFNQIFKHPWFQNSLALKPEVVKAYFGFGYMQSPHTIFKQIFQVNPGEYIKIDNKQQITTVKFQEFFQGIKPNISFDIANTETVLKEAVSRQLVSDVPLASFLSGGIDSPLITAMAKTQKADLEAFTLSVNDDQLDEGKQAEIYAKALGIKQEIHKVNEGDLLEEVNNHFKYLGEPFGDYSSIPTYVITKKAKQRHTVMLSGDGGDELFFGYPRMLDVVKNRRWFNIPFYIRKPLIRVANKLKLNNTWGPFHYKTIGEWVMGKHRYIFKEDLNTFFKDVTFSKDMEALYGFEWVRSKKGLLGRLRYNEFYGHLQRVLIKVDRMSMANSLEVRVPFLDKAVLAEVHDKLPVTYNSKADLKKLLKDLMLNYYTIDSINHHKKGFAVPMYDWLHNQLKSDVETMVFKKTFYGSDVINVEAVKAYVKKFYNKEHDAAWGIWHIYAWQKWAQAEDLI</sequence>
<evidence type="ECO:0000313" key="12">
    <source>
        <dbReference type="EMBL" id="RED48362.1"/>
    </source>
</evidence>
<dbReference type="InterPro" id="IPR033738">
    <property type="entry name" value="AsnB_N"/>
</dbReference>
<keyword evidence="4 9" id="KW-0547">Nucleotide-binding</keyword>
<keyword evidence="8" id="KW-0061">Asparagine biosynthesis</keyword>
<comment type="caution">
    <text evidence="12">The sequence shown here is derived from an EMBL/GenBank/DDBJ whole genome shotgun (WGS) entry which is preliminary data.</text>
</comment>
<proteinExistence type="inferred from homology"/>
<dbReference type="PANTHER" id="PTHR43284:SF1">
    <property type="entry name" value="ASPARAGINE SYNTHETASE"/>
    <property type="match status" value="1"/>
</dbReference>
<protein>
    <recommendedName>
        <fullName evidence="3">asparagine synthase (glutamine-hydrolyzing)</fullName>
        <ecNumber evidence="3">6.3.5.4</ecNumber>
    </recommendedName>
</protein>
<feature type="binding site" evidence="9">
    <location>
        <begin position="361"/>
        <end position="362"/>
    </location>
    <ligand>
        <name>ATP</name>
        <dbReference type="ChEBI" id="CHEBI:30616"/>
    </ligand>
</feature>
<dbReference type="EC" id="6.3.5.4" evidence="3"/>
<feature type="binding site" evidence="9">
    <location>
        <position position="290"/>
    </location>
    <ligand>
        <name>ATP</name>
        <dbReference type="ChEBI" id="CHEBI:30616"/>
    </ligand>
</feature>
<dbReference type="Gene3D" id="3.60.20.10">
    <property type="entry name" value="Glutamine Phosphoribosylpyrophosphate, subunit 1, domain 1"/>
    <property type="match status" value="1"/>
</dbReference>
<dbReference type="Proteomes" id="UP000256629">
    <property type="component" value="Unassembled WGS sequence"/>
</dbReference>
<dbReference type="PIRSF" id="PIRSF001589">
    <property type="entry name" value="Asn_synthetase_glu-h"/>
    <property type="match status" value="1"/>
</dbReference>
<feature type="active site" description="For GATase activity" evidence="8">
    <location>
        <position position="2"/>
    </location>
</feature>
<evidence type="ECO:0000256" key="3">
    <source>
        <dbReference type="ARBA" id="ARBA00012737"/>
    </source>
</evidence>
<dbReference type="PANTHER" id="PTHR43284">
    <property type="entry name" value="ASPARAGINE SYNTHETASE (GLUTAMINE-HYDROLYZING)"/>
    <property type="match status" value="1"/>
</dbReference>
<name>A0A3D9HFU0_9FLAO</name>
<dbReference type="InterPro" id="IPR001962">
    <property type="entry name" value="Asn_synthase"/>
</dbReference>
<dbReference type="AlphaFoldDB" id="A0A3D9HFU0"/>
<dbReference type="InterPro" id="IPR017932">
    <property type="entry name" value="GATase_2_dom"/>
</dbReference>
<evidence type="ECO:0000259" key="11">
    <source>
        <dbReference type="PROSITE" id="PS51278"/>
    </source>
</evidence>
<feature type="domain" description="Glutamine amidotransferase type-2" evidence="11">
    <location>
        <begin position="2"/>
        <end position="215"/>
    </location>
</feature>
<evidence type="ECO:0000313" key="13">
    <source>
        <dbReference type="Proteomes" id="UP000256629"/>
    </source>
</evidence>
<feature type="binding site" evidence="9">
    <location>
        <position position="99"/>
    </location>
    <ligand>
        <name>L-glutamine</name>
        <dbReference type="ChEBI" id="CHEBI:58359"/>
    </ligand>
</feature>
<evidence type="ECO:0000256" key="1">
    <source>
        <dbReference type="ARBA" id="ARBA00005187"/>
    </source>
</evidence>
<evidence type="ECO:0000256" key="5">
    <source>
        <dbReference type="ARBA" id="ARBA00022840"/>
    </source>
</evidence>
<evidence type="ECO:0000256" key="9">
    <source>
        <dbReference type="PIRSR" id="PIRSR001589-2"/>
    </source>
</evidence>
<dbReference type="GO" id="GO:0005524">
    <property type="term" value="F:ATP binding"/>
    <property type="evidence" value="ECO:0007669"/>
    <property type="project" value="UniProtKB-KW"/>
</dbReference>
<dbReference type="Gene3D" id="3.40.50.620">
    <property type="entry name" value="HUPs"/>
    <property type="match status" value="1"/>
</dbReference>
<dbReference type="CDD" id="cd01991">
    <property type="entry name" value="Asn_synthase_B_C"/>
    <property type="match status" value="1"/>
</dbReference>
<dbReference type="PROSITE" id="PS51278">
    <property type="entry name" value="GATASE_TYPE_2"/>
    <property type="match status" value="1"/>
</dbReference>
<comment type="catalytic activity">
    <reaction evidence="7">
        <text>L-aspartate + L-glutamine + ATP + H2O = L-asparagine + L-glutamate + AMP + diphosphate + H(+)</text>
        <dbReference type="Rhea" id="RHEA:12228"/>
        <dbReference type="ChEBI" id="CHEBI:15377"/>
        <dbReference type="ChEBI" id="CHEBI:15378"/>
        <dbReference type="ChEBI" id="CHEBI:29985"/>
        <dbReference type="ChEBI" id="CHEBI:29991"/>
        <dbReference type="ChEBI" id="CHEBI:30616"/>
        <dbReference type="ChEBI" id="CHEBI:33019"/>
        <dbReference type="ChEBI" id="CHEBI:58048"/>
        <dbReference type="ChEBI" id="CHEBI:58359"/>
        <dbReference type="ChEBI" id="CHEBI:456215"/>
        <dbReference type="EC" id="6.3.5.4"/>
    </reaction>
</comment>
<keyword evidence="5 9" id="KW-0067">ATP-binding</keyword>
<dbReference type="InterPro" id="IPR051786">
    <property type="entry name" value="ASN_synthetase/amidase"/>
</dbReference>
<dbReference type="OrthoDB" id="9763290at2"/>
<comment type="pathway">
    <text evidence="1">Amino-acid biosynthesis; L-asparagine biosynthesis; L-asparagine from L-aspartate (L-Gln route): step 1/1.</text>
</comment>
<evidence type="ECO:0000256" key="4">
    <source>
        <dbReference type="ARBA" id="ARBA00022741"/>
    </source>
</evidence>
<dbReference type="EMBL" id="QRDX01000004">
    <property type="protein sequence ID" value="RED48362.1"/>
    <property type="molecule type" value="Genomic_DNA"/>
</dbReference>
<evidence type="ECO:0000256" key="7">
    <source>
        <dbReference type="ARBA" id="ARBA00048741"/>
    </source>
</evidence>
<dbReference type="InterPro" id="IPR014729">
    <property type="entry name" value="Rossmann-like_a/b/a_fold"/>
</dbReference>
<dbReference type="CDD" id="cd00712">
    <property type="entry name" value="AsnB"/>
    <property type="match status" value="1"/>
</dbReference>
<evidence type="ECO:0000256" key="10">
    <source>
        <dbReference type="PIRSR" id="PIRSR001589-3"/>
    </source>
</evidence>
<evidence type="ECO:0000256" key="2">
    <source>
        <dbReference type="ARBA" id="ARBA00005752"/>
    </source>
</evidence>
<accession>A0A3D9HFU0</accession>
<evidence type="ECO:0000256" key="8">
    <source>
        <dbReference type="PIRSR" id="PIRSR001589-1"/>
    </source>
</evidence>
<feature type="site" description="Important for beta-aspartyl-AMP intermediate formation" evidence="10">
    <location>
        <position position="363"/>
    </location>
</feature>
<dbReference type="GO" id="GO:0004066">
    <property type="term" value="F:asparagine synthase (glutamine-hydrolyzing) activity"/>
    <property type="evidence" value="ECO:0007669"/>
    <property type="project" value="UniProtKB-EC"/>
</dbReference>
<keyword evidence="8" id="KW-0028">Amino-acid biosynthesis</keyword>
<dbReference type="InterPro" id="IPR006426">
    <property type="entry name" value="Asn_synth_AEB"/>
</dbReference>
<dbReference type="GO" id="GO:0006529">
    <property type="term" value="P:asparagine biosynthetic process"/>
    <property type="evidence" value="ECO:0007669"/>
    <property type="project" value="UniProtKB-KW"/>
</dbReference>
<dbReference type="NCBIfam" id="TIGR01536">
    <property type="entry name" value="asn_synth_AEB"/>
    <property type="match status" value="1"/>
</dbReference>
<evidence type="ECO:0000256" key="6">
    <source>
        <dbReference type="ARBA" id="ARBA00022962"/>
    </source>
</evidence>
<dbReference type="SUPFAM" id="SSF56235">
    <property type="entry name" value="N-terminal nucleophile aminohydrolases (Ntn hydrolases)"/>
    <property type="match status" value="1"/>
</dbReference>
<gene>
    <name evidence="12" type="ORF">DFQ02_104208</name>
</gene>
<comment type="similarity">
    <text evidence="2">Belongs to the asparagine synthetase family.</text>
</comment>
<dbReference type="InterPro" id="IPR029055">
    <property type="entry name" value="Ntn_hydrolases_N"/>
</dbReference>
<organism evidence="12 13">
    <name type="scientific">Seonamhaeicola aphaedonensis</name>
    <dbReference type="NCBI Taxonomy" id="1461338"/>
    <lineage>
        <taxon>Bacteria</taxon>
        <taxon>Pseudomonadati</taxon>
        <taxon>Bacteroidota</taxon>
        <taxon>Flavobacteriia</taxon>
        <taxon>Flavobacteriales</taxon>
        <taxon>Flavobacteriaceae</taxon>
    </lineage>
</organism>
<dbReference type="SUPFAM" id="SSF52402">
    <property type="entry name" value="Adenine nucleotide alpha hydrolases-like"/>
    <property type="match status" value="1"/>
</dbReference>
<keyword evidence="13" id="KW-1185">Reference proteome</keyword>
<keyword evidence="6 8" id="KW-0315">Glutamine amidotransferase</keyword>
<reference evidence="12 13" key="1">
    <citation type="submission" date="2018-07" db="EMBL/GenBank/DDBJ databases">
        <title>Genomic Encyclopedia of Type Strains, Phase III (KMG-III): the genomes of soil and plant-associated and newly described type strains.</title>
        <authorList>
            <person name="Whitman W."/>
        </authorList>
    </citation>
    <scope>NUCLEOTIDE SEQUENCE [LARGE SCALE GENOMIC DNA]</scope>
    <source>
        <strain evidence="12 13">CECT 8487</strain>
    </source>
</reference>